<comment type="caution">
    <text evidence="2">The sequence shown here is derived from an EMBL/GenBank/DDBJ whole genome shotgun (WGS) entry which is preliminary data.</text>
</comment>
<dbReference type="RefSeq" id="WP_380796731.1">
    <property type="nucleotide sequence ID" value="NZ_JBHRVU010000004.1"/>
</dbReference>
<gene>
    <name evidence="2" type="ORF">ACFOKF_15365</name>
</gene>
<accession>A0ABV7NH87</accession>
<reference evidence="3" key="1">
    <citation type="journal article" date="2019" name="Int. J. Syst. Evol. Microbiol.">
        <title>The Global Catalogue of Microorganisms (GCM) 10K type strain sequencing project: providing services to taxonomists for standard genome sequencing and annotation.</title>
        <authorList>
            <consortium name="The Broad Institute Genomics Platform"/>
            <consortium name="The Broad Institute Genome Sequencing Center for Infectious Disease"/>
            <person name="Wu L."/>
            <person name="Ma J."/>
        </authorList>
    </citation>
    <scope>NUCLEOTIDE SEQUENCE [LARGE SCALE GENOMIC DNA]</scope>
    <source>
        <strain evidence="3">CCM 7491</strain>
    </source>
</reference>
<feature type="compositionally biased region" description="Low complexity" evidence="1">
    <location>
        <begin position="1"/>
        <end position="17"/>
    </location>
</feature>
<feature type="region of interest" description="Disordered" evidence="1">
    <location>
        <begin position="1"/>
        <end position="24"/>
    </location>
</feature>
<sequence>MAKAPTATAAKAAATQADRAERRGHHVLMDLQHDGEAFAPGSEAPAFVTETEFATLKAASVFSGEWGDGLPEAIDAEG</sequence>
<evidence type="ECO:0000313" key="2">
    <source>
        <dbReference type="EMBL" id="MFC3442553.1"/>
    </source>
</evidence>
<evidence type="ECO:0000256" key="1">
    <source>
        <dbReference type="SAM" id="MobiDB-lite"/>
    </source>
</evidence>
<proteinExistence type="predicted"/>
<evidence type="ECO:0000313" key="3">
    <source>
        <dbReference type="Proteomes" id="UP001595681"/>
    </source>
</evidence>
<keyword evidence="3" id="KW-1185">Reference proteome</keyword>
<protein>
    <submittedName>
        <fullName evidence="2">Uncharacterized protein</fullName>
    </submittedName>
</protein>
<organism evidence="2 3">
    <name type="scientific">Sphingobium rhizovicinum</name>
    <dbReference type="NCBI Taxonomy" id="432308"/>
    <lineage>
        <taxon>Bacteria</taxon>
        <taxon>Pseudomonadati</taxon>
        <taxon>Pseudomonadota</taxon>
        <taxon>Alphaproteobacteria</taxon>
        <taxon>Sphingomonadales</taxon>
        <taxon>Sphingomonadaceae</taxon>
        <taxon>Sphingobium</taxon>
    </lineage>
</organism>
<dbReference type="EMBL" id="JBHRVU010000004">
    <property type="protein sequence ID" value="MFC3442553.1"/>
    <property type="molecule type" value="Genomic_DNA"/>
</dbReference>
<name>A0ABV7NH87_9SPHN</name>
<dbReference type="Proteomes" id="UP001595681">
    <property type="component" value="Unassembled WGS sequence"/>
</dbReference>